<evidence type="ECO:0000313" key="13">
    <source>
        <dbReference type="EMBL" id="KAK8048104.1"/>
    </source>
</evidence>
<evidence type="ECO:0000256" key="8">
    <source>
        <dbReference type="ARBA" id="ARBA00023239"/>
    </source>
</evidence>
<evidence type="ECO:0000313" key="14">
    <source>
        <dbReference type="Proteomes" id="UP001446871"/>
    </source>
</evidence>
<evidence type="ECO:0000256" key="3">
    <source>
        <dbReference type="ARBA" id="ARBA00009604"/>
    </source>
</evidence>
<dbReference type="InterPro" id="IPR020811">
    <property type="entry name" value="Enolase_N"/>
</dbReference>
<evidence type="ECO:0000256" key="5">
    <source>
        <dbReference type="ARBA" id="ARBA00017068"/>
    </source>
</evidence>
<dbReference type="PROSITE" id="PS00164">
    <property type="entry name" value="ENOLASE"/>
    <property type="match status" value="1"/>
</dbReference>
<evidence type="ECO:0000256" key="1">
    <source>
        <dbReference type="ARBA" id="ARBA00001946"/>
    </source>
</evidence>
<gene>
    <name evidence="13" type="ORF">PG996_016168</name>
</gene>
<dbReference type="Pfam" id="PF00113">
    <property type="entry name" value="Enolase_C"/>
    <property type="match status" value="1"/>
</dbReference>
<dbReference type="InterPro" id="IPR020810">
    <property type="entry name" value="Enolase_C"/>
</dbReference>
<dbReference type="PIRSF" id="PIRSF001400">
    <property type="entry name" value="Enolase"/>
    <property type="match status" value="1"/>
</dbReference>
<evidence type="ECO:0000256" key="9">
    <source>
        <dbReference type="ARBA" id="ARBA00032132"/>
    </source>
</evidence>
<dbReference type="EC" id="4.2.1.11" evidence="4"/>
<organism evidence="13 14">
    <name type="scientific">Apiospora saccharicola</name>
    <dbReference type="NCBI Taxonomy" id="335842"/>
    <lineage>
        <taxon>Eukaryota</taxon>
        <taxon>Fungi</taxon>
        <taxon>Dikarya</taxon>
        <taxon>Ascomycota</taxon>
        <taxon>Pezizomycotina</taxon>
        <taxon>Sordariomycetes</taxon>
        <taxon>Xylariomycetidae</taxon>
        <taxon>Amphisphaeriales</taxon>
        <taxon>Apiosporaceae</taxon>
        <taxon>Apiospora</taxon>
    </lineage>
</organism>
<dbReference type="EMBL" id="JAQQWM010000009">
    <property type="protein sequence ID" value="KAK8048104.1"/>
    <property type="molecule type" value="Genomic_DNA"/>
</dbReference>
<proteinExistence type="inferred from homology"/>
<comment type="similarity">
    <text evidence="3">Belongs to the enolase family.</text>
</comment>
<comment type="cofactor">
    <cofactor evidence="1">
        <name>Mg(2+)</name>
        <dbReference type="ChEBI" id="CHEBI:18420"/>
    </cofactor>
</comment>
<evidence type="ECO:0000256" key="6">
    <source>
        <dbReference type="ARBA" id="ARBA00022842"/>
    </source>
</evidence>
<dbReference type="InterPro" id="IPR029017">
    <property type="entry name" value="Enolase-like_N"/>
</dbReference>
<keyword evidence="14" id="KW-1185">Reference proteome</keyword>
<name>A0ABR1TN62_9PEZI</name>
<accession>A0ABR1TN62</accession>
<comment type="catalytic activity">
    <reaction evidence="10">
        <text>(2R)-2-phosphoglycerate = phosphoenolpyruvate + H2O</text>
        <dbReference type="Rhea" id="RHEA:10164"/>
        <dbReference type="ChEBI" id="CHEBI:15377"/>
        <dbReference type="ChEBI" id="CHEBI:58289"/>
        <dbReference type="ChEBI" id="CHEBI:58702"/>
        <dbReference type="EC" id="4.2.1.11"/>
    </reaction>
</comment>
<dbReference type="Proteomes" id="UP001446871">
    <property type="component" value="Unassembled WGS sequence"/>
</dbReference>
<dbReference type="InterPro" id="IPR000941">
    <property type="entry name" value="Enolase"/>
</dbReference>
<dbReference type="SUPFAM" id="SSF54826">
    <property type="entry name" value="Enolase N-terminal domain-like"/>
    <property type="match status" value="1"/>
</dbReference>
<dbReference type="SUPFAM" id="SSF51604">
    <property type="entry name" value="Enolase C-terminal domain-like"/>
    <property type="match status" value="1"/>
</dbReference>
<keyword evidence="6" id="KW-0460">Magnesium</keyword>
<reference evidence="13 14" key="1">
    <citation type="submission" date="2023-01" db="EMBL/GenBank/DDBJ databases">
        <title>Analysis of 21 Apiospora genomes using comparative genomics revels a genus with tremendous synthesis potential of carbohydrate active enzymes and secondary metabolites.</title>
        <authorList>
            <person name="Sorensen T."/>
        </authorList>
    </citation>
    <scope>NUCLEOTIDE SEQUENCE [LARGE SCALE GENOMIC DNA]</scope>
    <source>
        <strain evidence="13 14">CBS 83171</strain>
    </source>
</reference>
<protein>
    <recommendedName>
        <fullName evidence="5">Enolase</fullName>
        <ecNumber evidence="4">4.2.1.11</ecNumber>
    </recommendedName>
    <alternativeName>
        <fullName evidence="9">2-phosphoglycerate dehydratase</fullName>
    </alternativeName>
</protein>
<evidence type="ECO:0000256" key="4">
    <source>
        <dbReference type="ARBA" id="ARBA00012058"/>
    </source>
</evidence>
<dbReference type="SMART" id="SM01193">
    <property type="entry name" value="Enolase_N"/>
    <property type="match status" value="1"/>
</dbReference>
<keyword evidence="7" id="KW-0324">Glycolysis</keyword>
<dbReference type="CDD" id="cd03313">
    <property type="entry name" value="enolase"/>
    <property type="match status" value="1"/>
</dbReference>
<evidence type="ECO:0000259" key="11">
    <source>
        <dbReference type="SMART" id="SM01192"/>
    </source>
</evidence>
<dbReference type="HAMAP" id="MF_00318">
    <property type="entry name" value="Enolase"/>
    <property type="match status" value="1"/>
</dbReference>
<dbReference type="SFLD" id="SFLDG00178">
    <property type="entry name" value="enolase"/>
    <property type="match status" value="1"/>
</dbReference>
<dbReference type="SFLD" id="SFLDF00002">
    <property type="entry name" value="enolase"/>
    <property type="match status" value="1"/>
</dbReference>
<dbReference type="PANTHER" id="PTHR11902">
    <property type="entry name" value="ENOLASE"/>
    <property type="match status" value="1"/>
</dbReference>
<keyword evidence="8" id="KW-0456">Lyase</keyword>
<sequence>MIESVHAAQRLDSRGNPTVQVDVITPDGSFRAIVPSGASTGSTEAVELRDQVDGVYCGKGVETAVRHVVEVLGPALVEKRLDPATQLRDIDALMRALDGTPDKSRLGANALLGLSMACARAGAAAAKVPLYDFLRAEAGLSEGGLIIMPVPFFNVLNGGAHSGNAMAFQEFMVAPVGAASMKEAVRMGAETYHKLKKVIEREFGQAATGLGDEGGFAPPIQRPEQALDLLTTAIEEAGYQGKIKIGIDPASSEFYCVDNDGNRSYDLGFKDKTPNRLSPGELSALYTELLAKYPVVLLEDPFAEDDWASWSEFNRHCPIELVGDDLLTTNVERLRLAKSKEACNSMLLKVNQIGTVSEAIEANNMCAQLGWNVFVSHRSGETTDDFIADLTVGLRAGHLKSGAPARGERVAKYNRLLDIEDEVLARGQKCPYAGAGFNSLPALGKVPK</sequence>
<dbReference type="InterPro" id="IPR036849">
    <property type="entry name" value="Enolase-like_C_sf"/>
</dbReference>
<comment type="caution">
    <text evidence="13">The sequence shown here is derived from an EMBL/GenBank/DDBJ whole genome shotgun (WGS) entry which is preliminary data.</text>
</comment>
<comment type="pathway">
    <text evidence="2">Carbohydrate degradation; glycolysis; pyruvate from D-glyceraldehyde 3-phosphate: step 4/5.</text>
</comment>
<dbReference type="Gene3D" id="3.20.20.120">
    <property type="entry name" value="Enolase-like C-terminal domain"/>
    <property type="match status" value="1"/>
</dbReference>
<feature type="domain" description="Enolase C-terminal TIM barrel" evidence="11">
    <location>
        <begin position="145"/>
        <end position="440"/>
    </location>
</feature>
<dbReference type="NCBIfam" id="TIGR01060">
    <property type="entry name" value="eno"/>
    <property type="match status" value="1"/>
</dbReference>
<evidence type="ECO:0000256" key="7">
    <source>
        <dbReference type="ARBA" id="ARBA00023152"/>
    </source>
</evidence>
<dbReference type="SMART" id="SM01192">
    <property type="entry name" value="Enolase_C"/>
    <property type="match status" value="1"/>
</dbReference>
<dbReference type="Pfam" id="PF03952">
    <property type="entry name" value="Enolase_N"/>
    <property type="match status" value="1"/>
</dbReference>
<dbReference type="InterPro" id="IPR020809">
    <property type="entry name" value="Enolase_CS"/>
</dbReference>
<feature type="domain" description="Enolase N-terminal" evidence="12">
    <location>
        <begin position="2"/>
        <end position="134"/>
    </location>
</feature>
<evidence type="ECO:0000256" key="10">
    <source>
        <dbReference type="ARBA" id="ARBA00048333"/>
    </source>
</evidence>
<evidence type="ECO:0000256" key="2">
    <source>
        <dbReference type="ARBA" id="ARBA00005031"/>
    </source>
</evidence>
<dbReference type="PRINTS" id="PR00148">
    <property type="entry name" value="ENOLASE"/>
</dbReference>
<evidence type="ECO:0000259" key="12">
    <source>
        <dbReference type="SMART" id="SM01193"/>
    </source>
</evidence>
<dbReference type="Gene3D" id="3.30.390.10">
    <property type="entry name" value="Enolase-like, N-terminal domain"/>
    <property type="match status" value="1"/>
</dbReference>
<dbReference type="SFLD" id="SFLDS00001">
    <property type="entry name" value="Enolase"/>
    <property type="match status" value="1"/>
</dbReference>
<dbReference type="PANTHER" id="PTHR11902:SF6">
    <property type="entry name" value="ENOLASE"/>
    <property type="match status" value="1"/>
</dbReference>